<protein>
    <submittedName>
        <fullName evidence="3">RND transporter</fullName>
    </submittedName>
</protein>
<evidence type="ECO:0000313" key="4">
    <source>
        <dbReference type="Proteomes" id="UP000032049"/>
    </source>
</evidence>
<comment type="subcellular location">
    <subcellularLocation>
        <location evidence="2">Cell membrane</location>
        <topology evidence="2">Lipid-anchor</topology>
    </subcellularLocation>
</comment>
<evidence type="ECO:0000256" key="2">
    <source>
        <dbReference type="RuleBase" id="RU362097"/>
    </source>
</evidence>
<dbReference type="PANTHER" id="PTHR30203">
    <property type="entry name" value="OUTER MEMBRANE CATION EFFLUX PROTEIN"/>
    <property type="match status" value="1"/>
</dbReference>
<comment type="caution">
    <text evidence="3">The sequence shown here is derived from an EMBL/GenBank/DDBJ whole genome shotgun (WGS) entry which is preliminary data.</text>
</comment>
<dbReference type="Gene3D" id="2.20.200.10">
    <property type="entry name" value="Outer membrane efflux proteins (OEP)"/>
    <property type="match status" value="1"/>
</dbReference>
<dbReference type="Proteomes" id="UP000032049">
    <property type="component" value="Unassembled WGS sequence"/>
</dbReference>
<keyword evidence="2" id="KW-1134">Transmembrane beta strand</keyword>
<dbReference type="PROSITE" id="PS51257">
    <property type="entry name" value="PROKAR_LIPOPROTEIN"/>
    <property type="match status" value="1"/>
</dbReference>
<dbReference type="OrthoDB" id="9770517at2"/>
<keyword evidence="4" id="KW-1185">Reference proteome</keyword>
<dbReference type="SUPFAM" id="SSF56954">
    <property type="entry name" value="Outer membrane efflux proteins (OEP)"/>
    <property type="match status" value="1"/>
</dbReference>
<dbReference type="Pfam" id="PF02321">
    <property type="entry name" value="OEP"/>
    <property type="match status" value="2"/>
</dbReference>
<keyword evidence="2" id="KW-0449">Lipoprotein</keyword>
<sequence length="470" mass="51152">MKPYKSIYTALLLVLVLGACKVSKDIPLPKNAAPENFRGNTSTDTVSIAALPYKEFFKEQTIRNLIDTAIVNNYDMQIALKNIEAAALLFKQSKLGNLPELSLKATANSNRPSDNSLNGLQIGQFAQTKHIEDYNIGAGLSWEADIWRKIANQRNAAGAAFMQSAEVKKAVQTRLVSNIAQSFYRLIMLDTQLEIAKKNLSLNDSTLTIIRLQFDAGQVTSLAIQQAEAQQLVAAGLVPQLEQRIALEENALSILTGALPKTIARIGTLNTITVQDQISAGIPSRMLSLRPDVKSAELELVKANAKVGIAKASLYPSLTITANGGLNSFKASNWFNIPGSLFGVVAGGIAQPIFQRKQLRTQYEVALVDREKSVIQFRSSVLTAVGEVSDELVKIEKLKEQYTIADKRVKTVQSGLSNANMLFKSGMANYLEVINAQSNALQSELDLATVKTAQLNAVVELYRALGGGWK</sequence>
<dbReference type="InterPro" id="IPR003423">
    <property type="entry name" value="OMP_efflux"/>
</dbReference>
<proteinExistence type="inferred from homology"/>
<keyword evidence="2" id="KW-0472">Membrane</keyword>
<dbReference type="Gene3D" id="1.20.1600.10">
    <property type="entry name" value="Outer membrane efflux proteins (OEP)"/>
    <property type="match status" value="1"/>
</dbReference>
<evidence type="ECO:0000313" key="3">
    <source>
        <dbReference type="EMBL" id="KIO76202.1"/>
    </source>
</evidence>
<dbReference type="RefSeq" id="WP_041883453.1">
    <property type="nucleotide sequence ID" value="NZ_CP157278.1"/>
</dbReference>
<dbReference type="NCBIfam" id="TIGR01845">
    <property type="entry name" value="outer_NodT"/>
    <property type="match status" value="1"/>
</dbReference>
<dbReference type="PANTHER" id="PTHR30203:SF33">
    <property type="entry name" value="BLR4455 PROTEIN"/>
    <property type="match status" value="1"/>
</dbReference>
<name>A0A0D0GFZ5_9SPHI</name>
<evidence type="ECO:0000256" key="1">
    <source>
        <dbReference type="ARBA" id="ARBA00007613"/>
    </source>
</evidence>
<dbReference type="STRING" id="1503925.TH53_16330"/>
<dbReference type="AlphaFoldDB" id="A0A0D0GFZ5"/>
<dbReference type="InterPro" id="IPR010131">
    <property type="entry name" value="MdtP/NodT-like"/>
</dbReference>
<dbReference type="EMBL" id="JXRA01000070">
    <property type="protein sequence ID" value="KIO76202.1"/>
    <property type="molecule type" value="Genomic_DNA"/>
</dbReference>
<accession>A0A0D0GFZ5</accession>
<dbReference type="GO" id="GO:0005886">
    <property type="term" value="C:plasma membrane"/>
    <property type="evidence" value="ECO:0007669"/>
    <property type="project" value="UniProtKB-SubCell"/>
</dbReference>
<comment type="similarity">
    <text evidence="1 2">Belongs to the outer membrane factor (OMF) (TC 1.B.17) family.</text>
</comment>
<reference evidence="3 4" key="1">
    <citation type="submission" date="2015-01" db="EMBL/GenBank/DDBJ databases">
        <title>Draft genome sequence of Pedobacter sp. NL19 isolated from sludge of an effluent treatment pond in an abandoned uranium mine.</title>
        <authorList>
            <person name="Santos T."/>
            <person name="Caetano T."/>
            <person name="Covas C."/>
            <person name="Cruz A."/>
            <person name="Mendo S."/>
        </authorList>
    </citation>
    <scope>NUCLEOTIDE SEQUENCE [LARGE SCALE GENOMIC DNA]</scope>
    <source>
        <strain evidence="3 4">NL19</strain>
    </source>
</reference>
<gene>
    <name evidence="3" type="ORF">TH53_16330</name>
</gene>
<dbReference type="GO" id="GO:0015562">
    <property type="term" value="F:efflux transmembrane transporter activity"/>
    <property type="evidence" value="ECO:0007669"/>
    <property type="project" value="InterPro"/>
</dbReference>
<organism evidence="3 4">
    <name type="scientific">Pedobacter lusitanus</name>
    <dbReference type="NCBI Taxonomy" id="1503925"/>
    <lineage>
        <taxon>Bacteria</taxon>
        <taxon>Pseudomonadati</taxon>
        <taxon>Bacteroidota</taxon>
        <taxon>Sphingobacteriia</taxon>
        <taxon>Sphingobacteriales</taxon>
        <taxon>Sphingobacteriaceae</taxon>
        <taxon>Pedobacter</taxon>
    </lineage>
</organism>
<keyword evidence="2" id="KW-0564">Palmitate</keyword>
<keyword evidence="2" id="KW-0812">Transmembrane</keyword>